<dbReference type="EMBL" id="ATNM01000096">
    <property type="protein sequence ID" value="EPR68619.1"/>
    <property type="molecule type" value="Genomic_DNA"/>
</dbReference>
<evidence type="ECO:0000313" key="1">
    <source>
        <dbReference type="EMBL" id="EPR68619.1"/>
    </source>
</evidence>
<gene>
    <name evidence="1" type="ORF">ADICYQ_2316</name>
</gene>
<name>S7WPF6_9BACT</name>
<comment type="caution">
    <text evidence="1">The sequence shown here is derived from an EMBL/GenBank/DDBJ whole genome shotgun (WGS) entry which is preliminary data.</text>
</comment>
<sequence>MNLLDKYIMQSIPLHVNDIVYKDLIRYLSKFSQEVIEENDTFFP</sequence>
<protein>
    <submittedName>
        <fullName evidence="1">Uncharacterized protein</fullName>
    </submittedName>
</protein>
<dbReference type="Proteomes" id="UP000014974">
    <property type="component" value="Unassembled WGS sequence"/>
</dbReference>
<evidence type="ECO:0000313" key="2">
    <source>
        <dbReference type="Proteomes" id="UP000014974"/>
    </source>
</evidence>
<organism evidence="1 2">
    <name type="scientific">Cyclobacterium qasimii M12-11B</name>
    <dbReference type="NCBI Taxonomy" id="641524"/>
    <lineage>
        <taxon>Bacteria</taxon>
        <taxon>Pseudomonadati</taxon>
        <taxon>Bacteroidota</taxon>
        <taxon>Cytophagia</taxon>
        <taxon>Cytophagales</taxon>
        <taxon>Cyclobacteriaceae</taxon>
        <taxon>Cyclobacterium</taxon>
    </lineage>
</organism>
<accession>S7WPF6</accession>
<reference evidence="1 2" key="1">
    <citation type="journal article" date="2013" name="Genome Announc.">
        <title>Draft Genome Sequence of Cyclobacterium qasimii Strain M12-11BT, Isolated from Arctic Marine Sediment.</title>
        <authorList>
            <person name="Shivaji S."/>
            <person name="Ara S."/>
            <person name="Singh A."/>
            <person name="Kumar Pinnaka A."/>
        </authorList>
    </citation>
    <scope>NUCLEOTIDE SEQUENCE [LARGE SCALE GENOMIC DNA]</scope>
    <source>
        <strain evidence="1 2">M12-11B</strain>
    </source>
</reference>
<dbReference type="AlphaFoldDB" id="S7WPF6"/>
<proteinExistence type="predicted"/>